<proteinExistence type="predicted"/>
<evidence type="ECO:0000313" key="3">
    <source>
        <dbReference type="Proteomes" id="UP001642360"/>
    </source>
</evidence>
<reference evidence="2 3" key="1">
    <citation type="submission" date="2024-02" db="EMBL/GenBank/DDBJ databases">
        <authorList>
            <person name="Vignale AGUSTIN F."/>
            <person name="Sosa J E."/>
            <person name="Modenutti C."/>
        </authorList>
    </citation>
    <scope>NUCLEOTIDE SEQUENCE [LARGE SCALE GENOMIC DNA]</scope>
</reference>
<evidence type="ECO:0000313" key="2">
    <source>
        <dbReference type="EMBL" id="CAK9165712.1"/>
    </source>
</evidence>
<organism evidence="2 3">
    <name type="scientific">Ilex paraguariensis</name>
    <name type="common">yerba mate</name>
    <dbReference type="NCBI Taxonomy" id="185542"/>
    <lineage>
        <taxon>Eukaryota</taxon>
        <taxon>Viridiplantae</taxon>
        <taxon>Streptophyta</taxon>
        <taxon>Embryophyta</taxon>
        <taxon>Tracheophyta</taxon>
        <taxon>Spermatophyta</taxon>
        <taxon>Magnoliopsida</taxon>
        <taxon>eudicotyledons</taxon>
        <taxon>Gunneridae</taxon>
        <taxon>Pentapetalae</taxon>
        <taxon>asterids</taxon>
        <taxon>campanulids</taxon>
        <taxon>Aquifoliales</taxon>
        <taxon>Aquifoliaceae</taxon>
        <taxon>Ilex</taxon>
    </lineage>
</organism>
<dbReference type="Proteomes" id="UP001642360">
    <property type="component" value="Unassembled WGS sequence"/>
</dbReference>
<sequence>MPGSVPRVEISGALGGAGGGGDADWALGYAGDSGCTRGGGGTDGALGYIGGSCGADEVRARMGNVQLGPGNLGRRTSVRRGIALGVLDCAEAEERGGNALVSLGEAIDHGGCDATNDEGDVAGDMLGGALGLGAEGQSDLGRQILSGRLSSAHSDRSMARQASQLGKKRHRWGIGHD</sequence>
<keyword evidence="3" id="KW-1185">Reference proteome</keyword>
<name>A0ABC8T8H4_9AQUA</name>
<gene>
    <name evidence="2" type="ORF">ILEXP_LOCUS34885</name>
</gene>
<feature type="compositionally biased region" description="Basic residues" evidence="1">
    <location>
        <begin position="166"/>
        <end position="177"/>
    </location>
</feature>
<evidence type="ECO:0000256" key="1">
    <source>
        <dbReference type="SAM" id="MobiDB-lite"/>
    </source>
</evidence>
<accession>A0ABC8T8H4</accession>
<dbReference type="EMBL" id="CAUOFW020004447">
    <property type="protein sequence ID" value="CAK9165712.1"/>
    <property type="molecule type" value="Genomic_DNA"/>
</dbReference>
<comment type="caution">
    <text evidence="2">The sequence shown here is derived from an EMBL/GenBank/DDBJ whole genome shotgun (WGS) entry which is preliminary data.</text>
</comment>
<dbReference type="AlphaFoldDB" id="A0ABC8T8H4"/>
<protein>
    <submittedName>
        <fullName evidence="2">Uncharacterized protein</fullName>
    </submittedName>
</protein>
<feature type="region of interest" description="Disordered" evidence="1">
    <location>
        <begin position="149"/>
        <end position="177"/>
    </location>
</feature>